<keyword evidence="3" id="KW-0325">Glycoprotein</keyword>
<evidence type="ECO:0000256" key="1">
    <source>
        <dbReference type="ARBA" id="ARBA00022729"/>
    </source>
</evidence>
<dbReference type="FunFam" id="2.20.100.10:FF:000027">
    <property type="entry name" value="Thrombospondin type 1 domain containing 7A"/>
    <property type="match status" value="1"/>
</dbReference>
<reference evidence="5" key="2">
    <citation type="submission" date="2004-02" db="EMBL/GenBank/DDBJ databases">
        <authorList>
            <consortium name="Genoscope"/>
            <consortium name="Whitehead Institute Centre for Genome Research"/>
        </authorList>
    </citation>
    <scope>NUCLEOTIDE SEQUENCE</scope>
</reference>
<dbReference type="AlphaFoldDB" id="Q4TGK6"/>
<dbReference type="PROSITE" id="PS50092">
    <property type="entry name" value="TSP1"/>
    <property type="match status" value="1"/>
</dbReference>
<dbReference type="GO" id="GO:0005886">
    <property type="term" value="C:plasma membrane"/>
    <property type="evidence" value="ECO:0007669"/>
    <property type="project" value="TreeGrafter"/>
</dbReference>
<evidence type="ECO:0000256" key="2">
    <source>
        <dbReference type="ARBA" id="ARBA00023157"/>
    </source>
</evidence>
<feature type="non-terminal residue" evidence="5">
    <location>
        <position position="330"/>
    </location>
</feature>
<gene>
    <name evidence="5" type="ORF">GSTENG00001054001</name>
</gene>
<dbReference type="InterPro" id="IPR044004">
    <property type="entry name" value="TSP1_spondin_dom"/>
</dbReference>
<dbReference type="EMBL" id="CAAE01003635">
    <property type="protein sequence ID" value="CAF87976.1"/>
    <property type="molecule type" value="Genomic_DNA"/>
</dbReference>
<dbReference type="KEGG" id="tng:GSTEN00001054G001"/>
<evidence type="ECO:0000259" key="4">
    <source>
        <dbReference type="Pfam" id="PF19028"/>
    </source>
</evidence>
<dbReference type="PANTHER" id="PTHR11311:SF8">
    <property type="entry name" value="THROMBOSPONDIN TYPE-1 DOMAIN-CONTAINING PROTEIN 7A"/>
    <property type="match status" value="1"/>
</dbReference>
<dbReference type="InterPro" id="IPR036383">
    <property type="entry name" value="TSP1_rpt_sf"/>
</dbReference>
<sequence>GYIEEACIIACPSDCKLSEWSNWSRCSKSCGSGVKVRSKWLREKPYNGGRPCPKLDHVNQARNAPLALPCSTTTPRPASYTPVNPSDIVETMQIKHMTKTFLCSCLSADGSVHRLSDCGQYVWVAEPWSVWKVSNVDLKDNCGEGVQTRKVRCVLNTVDGPSEQVEDYLCDPEKMLLGARNSRLPCPEDCVLSDWGGWSSCPLPCHVNSTRRRSAYLLRQPGAEKVCPPTEETEPCTLNSNCFHYSYNITDWSTCQLSDRAVCGSGIKTRMLDCVRSDGKSVDLNFCKELDLERKWQMNASCVVECPVNCQLSDWSPWSQCTHTCGLAGL</sequence>
<evidence type="ECO:0000256" key="3">
    <source>
        <dbReference type="ARBA" id="ARBA00023180"/>
    </source>
</evidence>
<organism evidence="5">
    <name type="scientific">Tetraodon nigroviridis</name>
    <name type="common">Spotted green pufferfish</name>
    <name type="synonym">Chelonodon nigroviridis</name>
    <dbReference type="NCBI Taxonomy" id="99883"/>
    <lineage>
        <taxon>Eukaryota</taxon>
        <taxon>Metazoa</taxon>
        <taxon>Chordata</taxon>
        <taxon>Craniata</taxon>
        <taxon>Vertebrata</taxon>
        <taxon>Euteleostomi</taxon>
        <taxon>Actinopterygii</taxon>
        <taxon>Neopterygii</taxon>
        <taxon>Teleostei</taxon>
        <taxon>Neoteleostei</taxon>
        <taxon>Acanthomorphata</taxon>
        <taxon>Eupercaria</taxon>
        <taxon>Tetraodontiformes</taxon>
        <taxon>Tetradontoidea</taxon>
        <taxon>Tetraodontidae</taxon>
        <taxon>Tetraodon</taxon>
    </lineage>
</organism>
<keyword evidence="2" id="KW-1015">Disulfide bond</keyword>
<feature type="non-terminal residue" evidence="5">
    <location>
        <position position="1"/>
    </location>
</feature>
<dbReference type="SUPFAM" id="SSF82895">
    <property type="entry name" value="TSP-1 type 1 repeat"/>
    <property type="match status" value="4"/>
</dbReference>
<dbReference type="Gene3D" id="2.20.100.10">
    <property type="entry name" value="Thrombospondin type-1 (TSP1) repeat"/>
    <property type="match status" value="2"/>
</dbReference>
<evidence type="ECO:0000313" key="5">
    <source>
        <dbReference type="EMBL" id="CAF87976.1"/>
    </source>
</evidence>
<dbReference type="PANTHER" id="PTHR11311">
    <property type="entry name" value="SPONDIN"/>
    <property type="match status" value="1"/>
</dbReference>
<dbReference type="Pfam" id="PF19028">
    <property type="entry name" value="TSP1_spondin"/>
    <property type="match status" value="1"/>
</dbReference>
<dbReference type="Pfam" id="PF00090">
    <property type="entry name" value="TSP_1"/>
    <property type="match status" value="2"/>
</dbReference>
<proteinExistence type="predicted"/>
<dbReference type="FunFam" id="2.20.100.10:FF:000015">
    <property type="entry name" value="Thrombospondin, type I, domain containing 7A"/>
    <property type="match status" value="1"/>
</dbReference>
<accession>Q4TGK6</accession>
<dbReference type="InterPro" id="IPR000884">
    <property type="entry name" value="TSP1_rpt"/>
</dbReference>
<dbReference type="SMART" id="SM00209">
    <property type="entry name" value="TSP1"/>
    <property type="match status" value="3"/>
</dbReference>
<reference evidence="5" key="1">
    <citation type="journal article" date="2004" name="Nature">
        <title>Genome duplication in the teleost fish Tetraodon nigroviridis reveals the early vertebrate proto-karyotype.</title>
        <authorList>
            <person name="Jaillon O."/>
            <person name="Aury J.-M."/>
            <person name="Brunet F."/>
            <person name="Petit J.-L."/>
            <person name="Stange-Thomann N."/>
            <person name="Mauceli E."/>
            <person name="Bouneau L."/>
            <person name="Fischer C."/>
            <person name="Ozouf-Costaz C."/>
            <person name="Bernot A."/>
            <person name="Nicaud S."/>
            <person name="Jaffe D."/>
            <person name="Fisher S."/>
            <person name="Lutfalla G."/>
            <person name="Dossat C."/>
            <person name="Segurens B."/>
            <person name="Dasilva C."/>
            <person name="Salanoubat M."/>
            <person name="Levy M."/>
            <person name="Boudet N."/>
            <person name="Castellano S."/>
            <person name="Anthouard V."/>
            <person name="Jubin C."/>
            <person name="Castelli V."/>
            <person name="Katinka M."/>
            <person name="Vacherie B."/>
            <person name="Biemont C."/>
            <person name="Skalli Z."/>
            <person name="Cattolico L."/>
            <person name="Poulain J."/>
            <person name="De Berardinis V."/>
            <person name="Cruaud C."/>
            <person name="Duprat S."/>
            <person name="Brottier P."/>
            <person name="Coutanceau J.-P."/>
            <person name="Gouzy J."/>
            <person name="Parra G."/>
            <person name="Lardier G."/>
            <person name="Chapple C."/>
            <person name="McKernan K.J."/>
            <person name="McEwan P."/>
            <person name="Bosak S."/>
            <person name="Kellis M."/>
            <person name="Volff J.-N."/>
            <person name="Guigo R."/>
            <person name="Zody M.C."/>
            <person name="Mesirov J."/>
            <person name="Lindblad-Toh K."/>
            <person name="Birren B."/>
            <person name="Nusbaum C."/>
            <person name="Kahn D."/>
            <person name="Robinson-Rechavi M."/>
            <person name="Laudet V."/>
            <person name="Schachter V."/>
            <person name="Quetier F."/>
            <person name="Saurin W."/>
            <person name="Scarpelli C."/>
            <person name="Wincker P."/>
            <person name="Lander E.S."/>
            <person name="Weissenbach J."/>
            <person name="Roest Crollius H."/>
        </authorList>
    </citation>
    <scope>NUCLEOTIDE SEQUENCE [LARGE SCALE GENOMIC DNA]</scope>
</reference>
<name>Q4TGK6_TETNG</name>
<dbReference type="GO" id="GO:0030036">
    <property type="term" value="P:actin cytoskeleton organization"/>
    <property type="evidence" value="ECO:0007669"/>
    <property type="project" value="TreeGrafter"/>
</dbReference>
<protein>
    <submittedName>
        <fullName evidence="5">(spotted green pufferfish) hypothetical protein</fullName>
    </submittedName>
</protein>
<dbReference type="OrthoDB" id="5814848at2759"/>
<dbReference type="InterPro" id="IPR051418">
    <property type="entry name" value="Spondin/Thrombospondin_T1"/>
</dbReference>
<feature type="domain" description="Spondin-like TSP1" evidence="4">
    <location>
        <begin position="15"/>
        <end position="57"/>
    </location>
</feature>
<keyword evidence="1" id="KW-0732">Signal</keyword>
<comment type="caution">
    <text evidence="5">The sequence shown here is derived from an EMBL/GenBank/DDBJ whole genome shotgun (WGS) entry which is preliminary data.</text>
</comment>